<dbReference type="AlphaFoldDB" id="A0A927ECA3"/>
<dbReference type="Proteomes" id="UP000619295">
    <property type="component" value="Unassembled WGS sequence"/>
</dbReference>
<name>A0A927ECA3_9HYPH</name>
<feature type="region of interest" description="Disordered" evidence="1">
    <location>
        <begin position="355"/>
        <end position="411"/>
    </location>
</feature>
<accession>A0A927ECA3</accession>
<evidence type="ECO:0000313" key="4">
    <source>
        <dbReference type="Proteomes" id="UP000619295"/>
    </source>
</evidence>
<proteinExistence type="predicted"/>
<evidence type="ECO:0000256" key="1">
    <source>
        <dbReference type="SAM" id="MobiDB-lite"/>
    </source>
</evidence>
<organism evidence="3 4">
    <name type="scientific">Bosea spartocytisi</name>
    <dbReference type="NCBI Taxonomy" id="2773451"/>
    <lineage>
        <taxon>Bacteria</taxon>
        <taxon>Pseudomonadati</taxon>
        <taxon>Pseudomonadota</taxon>
        <taxon>Alphaproteobacteria</taxon>
        <taxon>Hyphomicrobiales</taxon>
        <taxon>Boseaceae</taxon>
        <taxon>Bosea</taxon>
    </lineage>
</organism>
<comment type="caution">
    <text evidence="3">The sequence shown here is derived from an EMBL/GenBank/DDBJ whole genome shotgun (WGS) entry which is preliminary data.</text>
</comment>
<evidence type="ECO:0000313" key="3">
    <source>
        <dbReference type="EMBL" id="MBD3848258.1"/>
    </source>
</evidence>
<evidence type="ECO:0000259" key="2">
    <source>
        <dbReference type="Pfam" id="PF06812"/>
    </source>
</evidence>
<dbReference type="PANTHER" id="PTHR37951:SF1">
    <property type="entry name" value="TYPE VI SECRETION SYSTEM COMPONENT TSSA1"/>
    <property type="match status" value="1"/>
</dbReference>
<dbReference type="RefSeq" id="WP_191125405.1">
    <property type="nucleotide sequence ID" value="NZ_JACXWY010000016.1"/>
</dbReference>
<feature type="domain" description="ImpA N-terminal" evidence="2">
    <location>
        <begin position="11"/>
        <end position="137"/>
    </location>
</feature>
<keyword evidence="4" id="KW-1185">Reference proteome</keyword>
<gene>
    <name evidence="3" type="ORF">IED13_21385</name>
</gene>
<reference evidence="3" key="1">
    <citation type="submission" date="2020-09" db="EMBL/GenBank/DDBJ databases">
        <title>Bosea spartocytisi sp. nov. a root nodule endophyte of Spartocytisus supranubius in the high mountain ecosystem fo the Teide National Park (Canary Islands, Spain).</title>
        <authorList>
            <person name="Pulido-Suarez L."/>
            <person name="Peix A."/>
            <person name="Igual J.M."/>
            <person name="Socas-Perez N."/>
            <person name="Velazquez E."/>
            <person name="Flores-Felix J.D."/>
            <person name="Leon-Barrios M."/>
        </authorList>
    </citation>
    <scope>NUCLEOTIDE SEQUENCE</scope>
    <source>
        <strain evidence="3">SSUT16</strain>
    </source>
</reference>
<protein>
    <submittedName>
        <fullName evidence="3">Type VI secretion system ImpA family N-terminal domain-containing protein</fullName>
    </submittedName>
</protein>
<dbReference type="Pfam" id="PF06812">
    <property type="entry name" value="ImpA_N"/>
    <property type="match status" value="1"/>
</dbReference>
<dbReference type="PANTHER" id="PTHR37951">
    <property type="entry name" value="CYTOPLASMIC PROTEIN-RELATED"/>
    <property type="match status" value="1"/>
</dbReference>
<dbReference type="InterPro" id="IPR017740">
    <property type="entry name" value="TssA-like"/>
</dbReference>
<sequence length="483" mass="51502">MAALNFAELSKPMADDGPCGPDLEDDTDFMNVTARLEVVLPVAYFRRDDDGRQVAFDRSSIEFPAAFADLGKLMARSQDLRLFVLAAKLSILNRDIAGFAACLSAMAEILGEHWEEVHPRALDGDFIMREVTLQGLDDLPTVVLPLQHAPLFVSRRIGAFAFRSQLVASGETKLVEGEQHPDAGAIQAALGEVEVDALTATLGHINAAREGLARLRAIWIERVGVDHPLGFPRLVALLDQIAGFLDMAVARRVPGHQPSAAAAATDAQMPATSAATFNPGGLSSILQVKDTLAACLGYFRKTEPSSPAVLLIGQAQQLIGKSLIEVIQIMFPEHVDKAVLEIGEVRRFRLPLERLPVPDGHDSEAGEDGYDSASVESDDGDGHDDGVVEESEPLAEGGEADSGVAEAPSHVPPPAAAMAVIAIGNRADAVNAMRAVASFYRQVEPSHPTPLLMDKACALAQHDFMSLLGNILPEVAQMPDADS</sequence>
<dbReference type="EMBL" id="JACXWY010000016">
    <property type="protein sequence ID" value="MBD3848258.1"/>
    <property type="molecule type" value="Genomic_DNA"/>
</dbReference>
<feature type="compositionally biased region" description="Acidic residues" evidence="1">
    <location>
        <begin position="365"/>
        <end position="393"/>
    </location>
</feature>
<dbReference type="InterPro" id="IPR010657">
    <property type="entry name" value="ImpA_N"/>
</dbReference>